<feature type="domain" description="YhdP central" evidence="2">
    <location>
        <begin position="14"/>
        <end position="1263"/>
    </location>
</feature>
<accession>A0A2Z6GA99</accession>
<name>A0A2Z6GA99_9PROT</name>
<feature type="transmembrane region" description="Helical" evidence="1">
    <location>
        <begin position="20"/>
        <end position="42"/>
    </location>
</feature>
<dbReference type="Pfam" id="PF13116">
    <property type="entry name" value="YhdP"/>
    <property type="match status" value="1"/>
</dbReference>
<keyword evidence="1" id="KW-0472">Membrane</keyword>
<dbReference type="NCBIfam" id="TIGR02099">
    <property type="entry name" value="YhdP family protein"/>
    <property type="match status" value="1"/>
</dbReference>
<dbReference type="Proteomes" id="UP000033070">
    <property type="component" value="Chromosome"/>
</dbReference>
<reference evidence="3 4" key="1">
    <citation type="submission" date="2018-06" db="EMBL/GenBank/DDBJ databases">
        <title>OYT1 Genome Sequencing.</title>
        <authorList>
            <person name="Kato S."/>
            <person name="Itoh T."/>
            <person name="Ohkuma M."/>
        </authorList>
    </citation>
    <scope>NUCLEOTIDE SEQUENCE [LARGE SCALE GENOMIC DNA]</scope>
    <source>
        <strain evidence="3 4">OYT1</strain>
    </source>
</reference>
<organism evidence="3 4">
    <name type="scientific">Ferriphaselus amnicola</name>
    <dbReference type="NCBI Taxonomy" id="1188319"/>
    <lineage>
        <taxon>Bacteria</taxon>
        <taxon>Pseudomonadati</taxon>
        <taxon>Pseudomonadota</taxon>
        <taxon>Betaproteobacteria</taxon>
        <taxon>Nitrosomonadales</taxon>
        <taxon>Gallionellaceae</taxon>
        <taxon>Ferriphaselus</taxon>
    </lineage>
</organism>
<proteinExistence type="predicted"/>
<dbReference type="KEGG" id="fam:OYT1_ch0844"/>
<dbReference type="InterPro" id="IPR011836">
    <property type="entry name" value="YhdP"/>
</dbReference>
<evidence type="ECO:0000313" key="4">
    <source>
        <dbReference type="Proteomes" id="UP000033070"/>
    </source>
</evidence>
<gene>
    <name evidence="3" type="ORF">OYT1_ch0844</name>
</gene>
<dbReference type="PANTHER" id="PTHR38690">
    <property type="entry name" value="PROTEASE-RELATED"/>
    <property type="match status" value="1"/>
</dbReference>
<sequence>MLKTTPSYIWHHTSRLAHYFIILGGLLLIVLGGGVLSLRYWVLPDIMRYHERFQSALTEAVGLPVQLGVIHADWDAFRPHLVVDSVRVLDAEKQPALVLEKVEGTLSWRSMLLGKLSLHSLEINKSSLVLRRDAQGVVYVAGVPLSKSDQNSGLADLLLYQQLIVIRDAQVSWFDEQRGAEPLHLSKVFALIENRGERHRFAVKAMLPEALATPLDLRGNLTGKTFDRMQDWRGEFFVKLDRTDLRAWRPWVDLPSSISQGRGGVRAWIGLEGGRLTQTAADLMLVDVVSKLGNDVPELALSRLNGRLAWRESRGEFEVSSKQLGLRLMQGTVLPPTDFFLKLTESDAKYPPRGELRASQLHLPTLLNLSQFFPLAPALREQLTQLAPEGQVSGLRASWEVEGEQLKAYQINGRFEDLGLHKTDTVPGFTGMSGEVTGTEQSGSVTISSHHITVDAPTLMREPLDFPELKAQLRWQRNQQGMEFELAESSFSNADVTGSLSFTFQNVANGLGIIDLNANLTHAEVNHAARYIPLLALNKETHDWLATALQGGQTEGLRLKIKGDLKDFPFANKRKGEFKLETRAQNVVLEYAPGWPKVENASAELRIEGAKLEVLSPSATTVGGALKNVKVVLADMVSTTAPLEISGEFVGATRSGLEFIQKSPVRGYIDEFTDGMTATGNGHLDINVQVPLRGSQPVKVVGQYEFLDNDIELAKGMPKMMHTRGMLNFTESGVHTQNANAQFLGGPATVQVDSGENGTLQVKANGRANPELARASEPYPVLRYLRGYADWAAEISVHKKVVDVLMTSNLQGLASDLPPPFGKRAEAVVPVRLETKSVQAGQDRLLFRYGDVIEGNLQRQESGDEMQVTRGMVSFGGPAKSSDKDGVWISGSIPELALDGWGGLSNGGGAVLPVLAGIDLSVQKLTGGRHKIDAVRLTGRSRSNALELQLASDDASGNLSWLPEGKGMLVARLKNLKLESQPASDTREVLSNLAIPPVGERIPKLDVAVDNLSWNTRKLGHFELQGQPQGRDWRLEVLRLNNPEGVLNVDGLLQTNPSGGDVTQINLALQINDAGKILDRSGYPNSVKQGSGKLEGEFSWFGGPAQFNYATLDGHIKLEAGRGQFMKIDPGIGKLLSILSLQALPKRISLDFKDVFSEGFQFDNITGEAQIRRGVMRSDTFMIDGSAAKVTMKGEVDLNRETQNLRVRILPTVGNSVSLVGALIINPVVGVGAFLANKLLSNPLDKLVSFEYNVTGSWINPNVVKVGQAPVEPLKNPVLEN</sequence>
<protein>
    <recommendedName>
        <fullName evidence="2">YhdP central domain-containing protein</fullName>
    </recommendedName>
</protein>
<dbReference type="PANTHER" id="PTHR38690:SF1">
    <property type="entry name" value="PROTEASE"/>
    <property type="match status" value="1"/>
</dbReference>
<dbReference type="OrthoDB" id="8521382at2"/>
<dbReference type="InterPro" id="IPR025263">
    <property type="entry name" value="YhdP_central"/>
</dbReference>
<dbReference type="STRING" id="1188319.OYT1_01713"/>
<evidence type="ECO:0000313" key="3">
    <source>
        <dbReference type="EMBL" id="BBE50407.1"/>
    </source>
</evidence>
<keyword evidence="1" id="KW-0812">Transmembrane</keyword>
<keyword evidence="1" id="KW-1133">Transmembrane helix</keyword>
<evidence type="ECO:0000256" key="1">
    <source>
        <dbReference type="SAM" id="Phobius"/>
    </source>
</evidence>
<keyword evidence="4" id="KW-1185">Reference proteome</keyword>
<evidence type="ECO:0000259" key="2">
    <source>
        <dbReference type="Pfam" id="PF13116"/>
    </source>
</evidence>
<dbReference type="EMBL" id="AP018738">
    <property type="protein sequence ID" value="BBE50407.1"/>
    <property type="molecule type" value="Genomic_DNA"/>
</dbReference>
<dbReference type="RefSeq" id="WP_062626885.1">
    <property type="nucleotide sequence ID" value="NZ_AP018738.1"/>
</dbReference>